<evidence type="ECO:0000259" key="1">
    <source>
        <dbReference type="Pfam" id="PF06230"/>
    </source>
</evidence>
<organism evidence="3 4">
    <name type="scientific">Paenirhodobacter populi</name>
    <dbReference type="NCBI Taxonomy" id="2306993"/>
    <lineage>
        <taxon>Bacteria</taxon>
        <taxon>Pseudomonadati</taxon>
        <taxon>Pseudomonadota</taxon>
        <taxon>Alphaproteobacteria</taxon>
        <taxon>Rhodobacterales</taxon>
        <taxon>Rhodobacter group</taxon>
        <taxon>Paenirhodobacter</taxon>
    </lineage>
</organism>
<evidence type="ECO:0000313" key="3">
    <source>
        <dbReference type="EMBL" id="RWR14818.1"/>
    </source>
</evidence>
<feature type="domain" description="LpxI N-terminal" evidence="2">
    <location>
        <begin position="5"/>
        <end position="127"/>
    </location>
</feature>
<comment type="caution">
    <text evidence="3">The sequence shown here is derived from an EMBL/GenBank/DDBJ whole genome shotgun (WGS) entry which is preliminary data.</text>
</comment>
<dbReference type="AlphaFoldDB" id="A0A443J2M8"/>
<dbReference type="Gene3D" id="3.40.140.80">
    <property type="match status" value="1"/>
</dbReference>
<reference evidence="3 4" key="1">
    <citation type="submission" date="2019-01" db="EMBL/GenBank/DDBJ databases">
        <title>Sinorhodobacter populi sp. nov. isolated from the symptomatic bark tissue of Populus euramericana canker.</title>
        <authorList>
            <person name="Xu G."/>
        </authorList>
    </citation>
    <scope>NUCLEOTIDE SEQUENCE [LARGE SCALE GENOMIC DNA]</scope>
    <source>
        <strain evidence="3 4">2D-5</strain>
    </source>
</reference>
<dbReference type="EMBL" id="SAUW01000002">
    <property type="protein sequence ID" value="RWR14818.1"/>
    <property type="molecule type" value="Genomic_DNA"/>
</dbReference>
<dbReference type="RefSeq" id="WP_128268703.1">
    <property type="nucleotide sequence ID" value="NZ_SAUW01000002.1"/>
</dbReference>
<dbReference type="InterPro" id="IPR010415">
    <property type="entry name" value="LpxI_C"/>
</dbReference>
<evidence type="ECO:0000313" key="4">
    <source>
        <dbReference type="Proteomes" id="UP000285710"/>
    </source>
</evidence>
<dbReference type="PANTHER" id="PTHR39962">
    <property type="entry name" value="BLL4848 PROTEIN"/>
    <property type="match status" value="1"/>
</dbReference>
<dbReference type="PANTHER" id="PTHR39962:SF1">
    <property type="entry name" value="LPXI FAMILY PROTEIN"/>
    <property type="match status" value="1"/>
</dbReference>
<dbReference type="Proteomes" id="UP000285710">
    <property type="component" value="Unassembled WGS sequence"/>
</dbReference>
<dbReference type="Pfam" id="PF06230">
    <property type="entry name" value="LpxI_C"/>
    <property type="match status" value="1"/>
</dbReference>
<protein>
    <submittedName>
        <fullName evidence="3">LpxI family protein</fullName>
    </submittedName>
</protein>
<dbReference type="Gene3D" id="3.40.50.20">
    <property type="match status" value="1"/>
</dbReference>
<keyword evidence="4" id="KW-1185">Reference proteome</keyword>
<accession>A0A443J2M8</accession>
<dbReference type="InterPro" id="IPR053174">
    <property type="entry name" value="LpxI"/>
</dbReference>
<dbReference type="InterPro" id="IPR041255">
    <property type="entry name" value="LpxI_N"/>
</dbReference>
<proteinExistence type="predicted"/>
<sequence>MTGTALIAGTGALPALLAAARPDMLVCELEGFPAAIPGREPLRFRVERLVPFLNTLVSQGIREVCFAGAIQRPKIEATKFDFRTLALVPRIMTAIQSGDDATLRAVIALFEEKGLTVVGADSIAPDLVAGAGVLNGSVSDQDRKDAARARQIVEAIGAVDVGQGAVVARGLCLAVEALPGTDAMLRFVAETRKPGHTGGVLFKAPKPGQDLRIDMPAIGPETVARAAEARLSCIAWAAGGALLLDRGATLAAASAAGIALWGIGA</sequence>
<reference evidence="3 4" key="2">
    <citation type="submission" date="2019-01" db="EMBL/GenBank/DDBJ databases">
        <authorList>
            <person name="Li Y."/>
        </authorList>
    </citation>
    <scope>NUCLEOTIDE SEQUENCE [LARGE SCALE GENOMIC DNA]</scope>
    <source>
        <strain evidence="3 4">2D-5</strain>
    </source>
</reference>
<feature type="domain" description="LpxI C-terminal" evidence="1">
    <location>
        <begin position="134"/>
        <end position="261"/>
    </location>
</feature>
<gene>
    <name evidence="3" type="ORF">D2T33_02365</name>
</gene>
<dbReference type="Pfam" id="PF17930">
    <property type="entry name" value="LpxI_N"/>
    <property type="match status" value="1"/>
</dbReference>
<dbReference type="InterPro" id="IPR043167">
    <property type="entry name" value="LpxI_C_sf"/>
</dbReference>
<name>A0A443J2M8_9RHOB</name>
<evidence type="ECO:0000259" key="2">
    <source>
        <dbReference type="Pfam" id="PF17930"/>
    </source>
</evidence>